<gene>
    <name evidence="1" type="ORF">HMPREF1705_03338</name>
</gene>
<comment type="caution">
    <text evidence="1">The sequence shown here is derived from an EMBL/GenBank/DDBJ whole genome shotgun (WGS) entry which is preliminary data.</text>
</comment>
<dbReference type="AlphaFoldDB" id="A0A0T5XCI6"/>
<dbReference type="EMBL" id="ACJX03000001">
    <property type="protein sequence ID" value="KRT36077.1"/>
    <property type="molecule type" value="Genomic_DNA"/>
</dbReference>
<name>A0A0T5XCI6_9BACT</name>
<sequence length="53" mass="6134">MGKLRKRLRTPESSYVLPILQALDQMGLGQSFRGTRRGIWEISEKGRAFLKEQ</sequence>
<evidence type="ECO:0000313" key="2">
    <source>
        <dbReference type="Proteomes" id="UP000005273"/>
    </source>
</evidence>
<reference evidence="2" key="1">
    <citation type="submission" date="2012-09" db="EMBL/GenBank/DDBJ databases">
        <authorList>
            <person name="Weinstock G."/>
            <person name="Sodergren E."/>
            <person name="Clifton S."/>
            <person name="Fulton L."/>
            <person name="Fulton B."/>
            <person name="Courtney L."/>
            <person name="Fronick C."/>
            <person name="Harrison M."/>
            <person name="Strong C."/>
            <person name="Farmer C."/>
            <person name="Delehaunty K."/>
            <person name="Markovic C."/>
            <person name="Hall O."/>
            <person name="Minx P."/>
            <person name="Tomlinson C."/>
            <person name="Mitreva M."/>
            <person name="Nelson J."/>
            <person name="Hou S."/>
            <person name="Wollam A."/>
            <person name="Pepin K.H."/>
            <person name="Johnson M."/>
            <person name="Bhonagiri V."/>
            <person name="Nash W.E."/>
            <person name="Suruliraj S."/>
            <person name="Warren W."/>
            <person name="Chinwalla A."/>
            <person name="Mardis E.R."/>
            <person name="Wilson R.K."/>
        </authorList>
    </citation>
    <scope>NUCLEOTIDE SEQUENCE [LARGE SCALE GENOMIC DNA]</scope>
    <source>
        <strain evidence="2">OS1</strain>
    </source>
</reference>
<evidence type="ECO:0008006" key="3">
    <source>
        <dbReference type="Google" id="ProtNLM"/>
    </source>
</evidence>
<organism evidence="1 2">
    <name type="scientific">Acetomicrobium hydrogeniformans ATCC BAA-1850</name>
    <dbReference type="NCBI Taxonomy" id="592015"/>
    <lineage>
        <taxon>Bacteria</taxon>
        <taxon>Thermotogati</taxon>
        <taxon>Synergistota</taxon>
        <taxon>Synergistia</taxon>
        <taxon>Synergistales</taxon>
        <taxon>Acetomicrobiaceae</taxon>
        <taxon>Acetomicrobium</taxon>
    </lineage>
</organism>
<proteinExistence type="predicted"/>
<keyword evidence="2" id="KW-1185">Reference proteome</keyword>
<dbReference type="STRING" id="592015.HMPREF1705_03338"/>
<protein>
    <recommendedName>
        <fullName evidence="3">Restriction system protein Mrr-like N-terminal domain-containing protein</fullName>
    </recommendedName>
</protein>
<dbReference type="Proteomes" id="UP000005273">
    <property type="component" value="Unassembled WGS sequence"/>
</dbReference>
<accession>A0A0T5XCI6</accession>
<evidence type="ECO:0000313" key="1">
    <source>
        <dbReference type="EMBL" id="KRT36077.1"/>
    </source>
</evidence>